<feature type="region of interest" description="Disordered" evidence="1">
    <location>
        <begin position="1"/>
        <end position="35"/>
    </location>
</feature>
<proteinExistence type="predicted"/>
<reference evidence="2 3" key="2">
    <citation type="journal article" date="2015" name="Stand. Genomic Sci.">
        <title>High quality draft genomic sequence of Arenimonas donghaensis DSM 18148(T).</title>
        <authorList>
            <person name="Chen F."/>
            <person name="Wang H."/>
            <person name="Cao Y."/>
            <person name="Li X."/>
            <person name="Wang G."/>
        </authorList>
    </citation>
    <scope>NUCLEOTIDE SEQUENCE [LARGE SCALE GENOMIC DNA]</scope>
    <source>
        <strain evidence="2 3">HO3-R19</strain>
    </source>
</reference>
<evidence type="ECO:0000256" key="1">
    <source>
        <dbReference type="SAM" id="MobiDB-lite"/>
    </source>
</evidence>
<organism evidence="2 3">
    <name type="scientific">Arenimonas donghaensis DSM 18148 = HO3-R19</name>
    <dbReference type="NCBI Taxonomy" id="1121014"/>
    <lineage>
        <taxon>Bacteria</taxon>
        <taxon>Pseudomonadati</taxon>
        <taxon>Pseudomonadota</taxon>
        <taxon>Gammaproteobacteria</taxon>
        <taxon>Lysobacterales</taxon>
        <taxon>Lysobacteraceae</taxon>
        <taxon>Arenimonas</taxon>
    </lineage>
</organism>
<evidence type="ECO:0008006" key="4">
    <source>
        <dbReference type="Google" id="ProtNLM"/>
    </source>
</evidence>
<gene>
    <name evidence="2" type="ORF">N788_03000</name>
</gene>
<sequence>MEGVSKTEADRPASESAPATEEQEFAPPPGPTPEEQYIAESIELYDFQAKYMDSVLDGRVPGVSFKMKNNGDRTLDRVEIVVLFKDATGSVIAEEDYSPIFVSEYNLSGDNKPLKPGYIWQLERGRFYAAKSVPSEWKEGAAEIKIVDIRFRDERR</sequence>
<evidence type="ECO:0000313" key="3">
    <source>
        <dbReference type="Proteomes" id="UP000029085"/>
    </source>
</evidence>
<comment type="caution">
    <text evidence="2">The sequence shown here is derived from an EMBL/GenBank/DDBJ whole genome shotgun (WGS) entry which is preliminary data.</text>
</comment>
<reference evidence="3" key="1">
    <citation type="submission" date="2013-08" db="EMBL/GenBank/DDBJ databases">
        <title>Genome sequencing of Arenimonas donghaensis.</title>
        <authorList>
            <person name="Chen F."/>
            <person name="Wang G."/>
        </authorList>
    </citation>
    <scope>NUCLEOTIDE SEQUENCE [LARGE SCALE GENOMIC DNA]</scope>
    <source>
        <strain evidence="3">HO3-R19</strain>
    </source>
</reference>
<accession>A0A087MI89</accession>
<dbReference type="EMBL" id="AVCJ01000012">
    <property type="protein sequence ID" value="KFL36592.1"/>
    <property type="molecule type" value="Genomic_DNA"/>
</dbReference>
<feature type="compositionally biased region" description="Basic and acidic residues" evidence="1">
    <location>
        <begin position="1"/>
        <end position="13"/>
    </location>
</feature>
<dbReference type="Proteomes" id="UP000029085">
    <property type="component" value="Unassembled WGS sequence"/>
</dbReference>
<protein>
    <recommendedName>
        <fullName evidence="4">DUF4352 domain-containing protein</fullName>
    </recommendedName>
</protein>
<dbReference type="AlphaFoldDB" id="A0A087MI89"/>
<evidence type="ECO:0000313" key="2">
    <source>
        <dbReference type="EMBL" id="KFL36592.1"/>
    </source>
</evidence>
<name>A0A087MI89_9GAMM</name>
<keyword evidence="3" id="KW-1185">Reference proteome</keyword>